<name>A0A0L0GYC4_9ENTR</name>
<gene>
    <name evidence="1" type="ORF">GM31_18325</name>
</gene>
<dbReference type="AlphaFoldDB" id="A0A0L0GYC4"/>
<organism evidence="1 2">
    <name type="scientific">Trabulsiella odontotermitis</name>
    <dbReference type="NCBI Taxonomy" id="379893"/>
    <lineage>
        <taxon>Bacteria</taxon>
        <taxon>Pseudomonadati</taxon>
        <taxon>Pseudomonadota</taxon>
        <taxon>Gammaproteobacteria</taxon>
        <taxon>Enterobacterales</taxon>
        <taxon>Enterobacteriaceae</taxon>
        <taxon>Trabulsiella</taxon>
    </lineage>
</organism>
<reference evidence="1 2" key="1">
    <citation type="journal article" date="2015" name="Appl. Environ. Microbiol.">
        <title>The Enterobacterium Trabulsiella odontotermitis Presents Novel Adaptations Related to Its Association with Fungus-Growing Termites.</title>
        <authorList>
            <person name="Sapountzis P."/>
            <person name="Gruntjes T."/>
            <person name="Otani S."/>
            <person name="Estevez J."/>
            <person name="da Costa R.R."/>
            <person name="Plunkett G.3rd."/>
            <person name="Perna N.T."/>
            <person name="Poulsen M."/>
        </authorList>
    </citation>
    <scope>NUCLEOTIDE SEQUENCE [LARGE SCALE GENOMIC DNA]</scope>
    <source>
        <strain evidence="1 2">12</strain>
    </source>
</reference>
<keyword evidence="2" id="KW-1185">Reference proteome</keyword>
<evidence type="ECO:0000313" key="2">
    <source>
        <dbReference type="Proteomes" id="UP000037393"/>
    </source>
</evidence>
<dbReference type="PATRIC" id="fig|379893.4.peg.3717"/>
<comment type="caution">
    <text evidence="1">The sequence shown here is derived from an EMBL/GenBank/DDBJ whole genome shotgun (WGS) entry which is preliminary data.</text>
</comment>
<accession>A0A0L0GYC4</accession>
<evidence type="ECO:0000313" key="1">
    <source>
        <dbReference type="EMBL" id="KNC93754.1"/>
    </source>
</evidence>
<proteinExistence type="predicted"/>
<dbReference type="Proteomes" id="UP000037393">
    <property type="component" value="Unassembled WGS sequence"/>
</dbReference>
<protein>
    <submittedName>
        <fullName evidence="1">Uncharacterized protein</fullName>
    </submittedName>
</protein>
<dbReference type="EMBL" id="JNGI01000044">
    <property type="protein sequence ID" value="KNC93754.1"/>
    <property type="molecule type" value="Genomic_DNA"/>
</dbReference>
<sequence>MTISKVMWRSVFCLILVALVCVSGLEDDAVSRYIALNTVERAIDAYYPDNKKAPDVSVVLASYRGDSTRGRHFMHIDATADIRFSENGHVVCRKIQVRDVSEFAQIPDEARTMSGCG</sequence>